<dbReference type="Gene3D" id="2.60.40.4070">
    <property type="match status" value="1"/>
</dbReference>
<keyword evidence="2" id="KW-1185">Reference proteome</keyword>
<dbReference type="EMBL" id="VIGC01000002">
    <property type="protein sequence ID" value="TQE97690.1"/>
    <property type="molecule type" value="Genomic_DNA"/>
</dbReference>
<gene>
    <name evidence="1" type="ORF">FKZ61_02130</name>
</gene>
<comment type="caution">
    <text evidence="1">The sequence shown here is derived from an EMBL/GenBank/DDBJ whole genome shotgun (WGS) entry which is preliminary data.</text>
</comment>
<dbReference type="AlphaFoldDB" id="A0A540VLR7"/>
<organism evidence="1 2">
    <name type="scientific">Litorilinea aerophila</name>
    <dbReference type="NCBI Taxonomy" id="1204385"/>
    <lineage>
        <taxon>Bacteria</taxon>
        <taxon>Bacillati</taxon>
        <taxon>Chloroflexota</taxon>
        <taxon>Caldilineae</taxon>
        <taxon>Caldilineales</taxon>
        <taxon>Caldilineaceae</taxon>
        <taxon>Litorilinea</taxon>
    </lineage>
</organism>
<proteinExistence type="predicted"/>
<evidence type="ECO:0000313" key="2">
    <source>
        <dbReference type="Proteomes" id="UP000317371"/>
    </source>
</evidence>
<protein>
    <submittedName>
        <fullName evidence="1">Uncharacterized protein</fullName>
    </submittedName>
</protein>
<sequence>MTTNASFSLPRSLALVLLLAWLLVLLGGCGQLDLSMGPLLYDVRVAPDFITPNADGNQDVTEIRYSLRRSATVSIYFENEAGQRFYFRQERRRSPGDYSVQWGGVVDEPRTVETDYGTQEILSQVLPDGRYRWVIQAVEDNGQQATVTGEITLQDADTRLPELHNFAVVPQVFTPNQDGIDDRVSISYYLTKDVESVLVYLVDPAEPDIRYFLAESPSVAKPTEQGYHSYDYDGGVDLNAEPPPDGVYQVVGEARDRAGNAVRVISQLTIREGGKPRADVAQGEIDWVGEMNRQVSIPLGERLCFRAVVRNEGVVPIRTTGPQPGQEYRFSENYNTLAAQGHKEWYKQAGAWRFGINFETSGTDFPFRWAIGRPEDLERRVIDGQEQWYLLPGQAGEVSGCIIMDEPPPLAATLWWGGLIHEDVAVVNNYIDRIWVEVGVP</sequence>
<reference evidence="1 2" key="1">
    <citation type="submission" date="2019-06" db="EMBL/GenBank/DDBJ databases">
        <title>Genome sequence of Litorilinea aerophila BAA-2444.</title>
        <authorList>
            <person name="Maclea K.S."/>
            <person name="Maurais E.G."/>
            <person name="Iannazzi L.C."/>
        </authorList>
    </citation>
    <scope>NUCLEOTIDE SEQUENCE [LARGE SCALE GENOMIC DNA]</scope>
    <source>
        <strain evidence="1 2">ATCC BAA-2444</strain>
    </source>
</reference>
<evidence type="ECO:0000313" key="1">
    <source>
        <dbReference type="EMBL" id="TQE97690.1"/>
    </source>
</evidence>
<accession>A0A540VLR7</accession>
<dbReference type="InParanoid" id="A0A540VLR7"/>
<dbReference type="OrthoDB" id="145984at2"/>
<dbReference type="RefSeq" id="WP_141608417.1">
    <property type="nucleotide sequence ID" value="NZ_VIGC02000002.1"/>
</dbReference>
<dbReference type="Proteomes" id="UP000317371">
    <property type="component" value="Unassembled WGS sequence"/>
</dbReference>
<name>A0A540VLR7_9CHLR</name>